<comment type="caution">
    <text evidence="1">The sequence shown here is derived from an EMBL/GenBank/DDBJ whole genome shotgun (WGS) entry which is preliminary data.</text>
</comment>
<reference evidence="1 2" key="1">
    <citation type="submission" date="2016-09" db="EMBL/GenBank/DDBJ databases">
        <title>The draft genome of Dichanthelium oligosanthes: A C3 panicoid grass species.</title>
        <authorList>
            <person name="Studer A.J."/>
            <person name="Schnable J.C."/>
            <person name="Brutnell T.P."/>
        </authorList>
    </citation>
    <scope>NUCLEOTIDE SEQUENCE [LARGE SCALE GENOMIC DNA]</scope>
    <source>
        <strain evidence="2">cv. Kellogg 1175</strain>
        <tissue evidence="1">Leaf</tissue>
    </source>
</reference>
<protein>
    <submittedName>
        <fullName evidence="1">Uncharacterized protein</fullName>
    </submittedName>
</protein>
<organism evidence="1 2">
    <name type="scientific">Dichanthelium oligosanthes</name>
    <dbReference type="NCBI Taxonomy" id="888268"/>
    <lineage>
        <taxon>Eukaryota</taxon>
        <taxon>Viridiplantae</taxon>
        <taxon>Streptophyta</taxon>
        <taxon>Embryophyta</taxon>
        <taxon>Tracheophyta</taxon>
        <taxon>Spermatophyta</taxon>
        <taxon>Magnoliopsida</taxon>
        <taxon>Liliopsida</taxon>
        <taxon>Poales</taxon>
        <taxon>Poaceae</taxon>
        <taxon>PACMAD clade</taxon>
        <taxon>Panicoideae</taxon>
        <taxon>Panicodae</taxon>
        <taxon>Paniceae</taxon>
        <taxon>Dichantheliinae</taxon>
        <taxon>Dichanthelium</taxon>
    </lineage>
</organism>
<evidence type="ECO:0000313" key="1">
    <source>
        <dbReference type="EMBL" id="OEL20602.1"/>
    </source>
</evidence>
<proteinExistence type="predicted"/>
<sequence>MISHLRILIRYLHLVAP</sequence>
<dbReference type="Proteomes" id="UP000095767">
    <property type="component" value="Unassembled WGS sequence"/>
</dbReference>
<name>A0A1E5V620_9POAL</name>
<dbReference type="AlphaFoldDB" id="A0A1E5V620"/>
<gene>
    <name evidence="1" type="ORF">BAE44_0018379</name>
</gene>
<keyword evidence="2" id="KW-1185">Reference proteome</keyword>
<evidence type="ECO:0000313" key="2">
    <source>
        <dbReference type="Proteomes" id="UP000095767"/>
    </source>
</evidence>
<accession>A0A1E5V620</accession>
<dbReference type="EMBL" id="LWDX02050213">
    <property type="protein sequence ID" value="OEL20602.1"/>
    <property type="molecule type" value="Genomic_DNA"/>
</dbReference>